<feature type="compositionally biased region" description="Polar residues" evidence="3">
    <location>
        <begin position="31"/>
        <end position="41"/>
    </location>
</feature>
<keyword evidence="1" id="KW-1015">Disulfide bond</keyword>
<evidence type="ECO:0000256" key="1">
    <source>
        <dbReference type="ARBA" id="ARBA00023157"/>
    </source>
</evidence>
<evidence type="ECO:0000313" key="7">
    <source>
        <dbReference type="EMBL" id="CAF1573984.1"/>
    </source>
</evidence>
<accession>A0A815DGU4</accession>
<dbReference type="EMBL" id="CAJNOL010003784">
    <property type="protein sequence ID" value="CAF1573984.1"/>
    <property type="molecule type" value="Genomic_DNA"/>
</dbReference>
<name>A0A815DGU4_9BILA</name>
<comment type="caution">
    <text evidence="2">Lacks conserved residue(s) required for the propagation of feature annotation.</text>
</comment>
<protein>
    <recommendedName>
        <fullName evidence="5">FZ domain-containing protein</fullName>
    </recommendedName>
</protein>
<sequence>MYSKQYLLFTILFAIVVLSAFADQDQRKNDGTMNSRKNVGSQDKDDDDDEVDDIYSRLPAYAYGRYPPFTPPEMTYRPRSRWPPLAVVPSSYEFLKNRNNWSRNLNPNTMPPSLPMMSSTNNPMFTGGSTCNSLIDSQYPIFSDMCGAVPQARYSLPNSFGHYDRWQIAHILTTLIGSTTDSVCIRSLRHLLCPMLFQPCRVRYEPPLVLPCQHFCRAVKVQCGIPALDVIPCDALPHASDVCPNIQIYGASMPSGSPSAVNEPSTENAPPPSDYQTAGSPASFSSRQGFPSTFNSGMSPSTISSMQTPSPVNFYNRRPYTNEGVGNVPSRSYTNDYRQGSKFTSMTYPSMKAHPTVGVYPSSEVRFASGSFPSVVKV</sequence>
<organism evidence="6 8">
    <name type="scientific">Rotaria sordida</name>
    <dbReference type="NCBI Taxonomy" id="392033"/>
    <lineage>
        <taxon>Eukaryota</taxon>
        <taxon>Metazoa</taxon>
        <taxon>Spiralia</taxon>
        <taxon>Gnathifera</taxon>
        <taxon>Rotifera</taxon>
        <taxon>Eurotatoria</taxon>
        <taxon>Bdelloidea</taxon>
        <taxon>Philodinida</taxon>
        <taxon>Philodinidae</taxon>
        <taxon>Rotaria</taxon>
    </lineage>
</organism>
<reference evidence="6" key="1">
    <citation type="submission" date="2021-02" db="EMBL/GenBank/DDBJ databases">
        <authorList>
            <person name="Nowell W R."/>
        </authorList>
    </citation>
    <scope>NUCLEOTIDE SEQUENCE</scope>
</reference>
<dbReference type="EMBL" id="CAJNOH010002579">
    <property type="protein sequence ID" value="CAF1300686.1"/>
    <property type="molecule type" value="Genomic_DNA"/>
</dbReference>
<evidence type="ECO:0000256" key="4">
    <source>
        <dbReference type="SAM" id="SignalP"/>
    </source>
</evidence>
<dbReference type="CDD" id="cd07066">
    <property type="entry name" value="CRD_FZ"/>
    <property type="match status" value="1"/>
</dbReference>
<feature type="domain" description="FZ" evidence="5">
    <location>
        <begin position="126"/>
        <end position="246"/>
    </location>
</feature>
<comment type="caution">
    <text evidence="6">The sequence shown here is derived from an EMBL/GenBank/DDBJ whole genome shotgun (WGS) entry which is preliminary data.</text>
</comment>
<keyword evidence="4" id="KW-0732">Signal</keyword>
<dbReference type="SUPFAM" id="SSF63501">
    <property type="entry name" value="Frizzled cysteine-rich domain"/>
    <property type="match status" value="1"/>
</dbReference>
<feature type="signal peptide" evidence="4">
    <location>
        <begin position="1"/>
        <end position="22"/>
    </location>
</feature>
<dbReference type="InterPro" id="IPR020067">
    <property type="entry name" value="Frizzled_dom"/>
</dbReference>
<feature type="chain" id="PRO_5035604367" description="FZ domain-containing protein" evidence="4">
    <location>
        <begin position="23"/>
        <end position="378"/>
    </location>
</feature>
<dbReference type="PROSITE" id="PS50038">
    <property type="entry name" value="FZ"/>
    <property type="match status" value="1"/>
</dbReference>
<dbReference type="AlphaFoldDB" id="A0A815DGU4"/>
<dbReference type="Proteomes" id="UP000663870">
    <property type="component" value="Unassembled WGS sequence"/>
</dbReference>
<dbReference type="Pfam" id="PF01392">
    <property type="entry name" value="Fz"/>
    <property type="match status" value="1"/>
</dbReference>
<evidence type="ECO:0000256" key="2">
    <source>
        <dbReference type="PROSITE-ProRule" id="PRU00090"/>
    </source>
</evidence>
<keyword evidence="9" id="KW-1185">Reference proteome</keyword>
<evidence type="ECO:0000313" key="6">
    <source>
        <dbReference type="EMBL" id="CAF1300686.1"/>
    </source>
</evidence>
<evidence type="ECO:0000259" key="5">
    <source>
        <dbReference type="PROSITE" id="PS50038"/>
    </source>
</evidence>
<evidence type="ECO:0000313" key="8">
    <source>
        <dbReference type="Proteomes" id="UP000663854"/>
    </source>
</evidence>
<proteinExistence type="predicted"/>
<dbReference type="Proteomes" id="UP000663854">
    <property type="component" value="Unassembled WGS sequence"/>
</dbReference>
<evidence type="ECO:0000313" key="9">
    <source>
        <dbReference type="Proteomes" id="UP000663870"/>
    </source>
</evidence>
<dbReference type="Gene3D" id="1.10.2000.10">
    <property type="entry name" value="Frizzled cysteine-rich domain"/>
    <property type="match status" value="1"/>
</dbReference>
<dbReference type="InterPro" id="IPR036790">
    <property type="entry name" value="Frizzled_dom_sf"/>
</dbReference>
<feature type="region of interest" description="Disordered" evidence="3">
    <location>
        <begin position="254"/>
        <end position="313"/>
    </location>
</feature>
<gene>
    <name evidence="7" type="ORF">JXQ802_LOCUS45486</name>
    <name evidence="6" type="ORF">PYM288_LOCUS29895</name>
</gene>
<feature type="region of interest" description="Disordered" evidence="3">
    <location>
        <begin position="27"/>
        <end position="51"/>
    </location>
</feature>
<evidence type="ECO:0000256" key="3">
    <source>
        <dbReference type="SAM" id="MobiDB-lite"/>
    </source>
</evidence>